<organism evidence="1 2">
    <name type="scientific">Daphnia magna</name>
    <dbReference type="NCBI Taxonomy" id="35525"/>
    <lineage>
        <taxon>Eukaryota</taxon>
        <taxon>Metazoa</taxon>
        <taxon>Ecdysozoa</taxon>
        <taxon>Arthropoda</taxon>
        <taxon>Crustacea</taxon>
        <taxon>Branchiopoda</taxon>
        <taxon>Diplostraca</taxon>
        <taxon>Cladocera</taxon>
        <taxon>Anomopoda</taxon>
        <taxon>Daphniidae</taxon>
        <taxon>Daphnia</taxon>
    </lineage>
</organism>
<accession>A0ABR0AQG5</accession>
<gene>
    <name evidence="1" type="ORF">OUZ56_016372</name>
</gene>
<name>A0ABR0AQG5_9CRUS</name>
<keyword evidence="2" id="KW-1185">Reference proteome</keyword>
<reference evidence="1 2" key="1">
    <citation type="journal article" date="2023" name="Nucleic Acids Res.">
        <title>The hologenome of Daphnia magna reveals possible DNA methylation and microbiome-mediated evolution of the host genome.</title>
        <authorList>
            <person name="Chaturvedi A."/>
            <person name="Li X."/>
            <person name="Dhandapani V."/>
            <person name="Marshall H."/>
            <person name="Kissane S."/>
            <person name="Cuenca-Cambronero M."/>
            <person name="Asole G."/>
            <person name="Calvet F."/>
            <person name="Ruiz-Romero M."/>
            <person name="Marangio P."/>
            <person name="Guigo R."/>
            <person name="Rago D."/>
            <person name="Mirbahai L."/>
            <person name="Eastwood N."/>
            <person name="Colbourne J.K."/>
            <person name="Zhou J."/>
            <person name="Mallon E."/>
            <person name="Orsini L."/>
        </authorList>
    </citation>
    <scope>NUCLEOTIDE SEQUENCE [LARGE SCALE GENOMIC DNA]</scope>
    <source>
        <strain evidence="1">LRV0_1</strain>
    </source>
</reference>
<dbReference type="Proteomes" id="UP001234178">
    <property type="component" value="Unassembled WGS sequence"/>
</dbReference>
<evidence type="ECO:0000313" key="1">
    <source>
        <dbReference type="EMBL" id="KAK4027362.1"/>
    </source>
</evidence>
<comment type="caution">
    <text evidence="1">The sequence shown here is derived from an EMBL/GenBank/DDBJ whole genome shotgun (WGS) entry which is preliminary data.</text>
</comment>
<dbReference type="EMBL" id="JAOYFB010000038">
    <property type="protein sequence ID" value="KAK4027362.1"/>
    <property type="molecule type" value="Genomic_DNA"/>
</dbReference>
<sequence length="75" mass="8774">MYWNVHVKNGGVRLVYCLYLTVELLVEKTPVPPEDIFYISRLTREHPRLDENLQNIFLPNILSPAPHAPEYQNPT</sequence>
<proteinExistence type="predicted"/>
<protein>
    <submittedName>
        <fullName evidence="1">Uncharacterized protein</fullName>
    </submittedName>
</protein>
<evidence type="ECO:0000313" key="2">
    <source>
        <dbReference type="Proteomes" id="UP001234178"/>
    </source>
</evidence>